<name>A0AB36R2S3_9HYPH</name>
<dbReference type="SUPFAM" id="SSF46689">
    <property type="entry name" value="Homeodomain-like"/>
    <property type="match status" value="1"/>
</dbReference>
<gene>
    <name evidence="4" type="ORF">CIT25_29610</name>
</gene>
<dbReference type="GO" id="GO:0043565">
    <property type="term" value="F:sequence-specific DNA binding"/>
    <property type="evidence" value="ECO:0007669"/>
    <property type="project" value="InterPro"/>
</dbReference>
<dbReference type="RefSeq" id="WP_095488724.1">
    <property type="nucleotide sequence ID" value="NZ_CP088152.1"/>
</dbReference>
<protein>
    <recommendedName>
        <fullName evidence="3">HTH araC/xylS-type domain-containing protein</fullName>
    </recommendedName>
</protein>
<keyword evidence="5" id="KW-1185">Reference proteome</keyword>
<dbReference type="InterPro" id="IPR009057">
    <property type="entry name" value="Homeodomain-like_sf"/>
</dbReference>
<sequence>MRTLRPPDTTKILRLEQARDLLLHTNLPNIDIGIATGTCSSSYFSASYAKHFGHTPSQERIRNR</sequence>
<reference evidence="5" key="1">
    <citation type="submission" date="2017-08" db="EMBL/GenBank/DDBJ databases">
        <title>Mesorhizobium wenxinae sp. nov., a novel rhizobial species isolated from root nodules of chickpea (Cicer arietinum L.).</title>
        <authorList>
            <person name="Zhang J."/>
        </authorList>
    </citation>
    <scope>NUCLEOTIDE SEQUENCE [LARGE SCALE GENOMIC DNA]</scope>
    <source>
        <strain evidence="5">USDA 3392</strain>
    </source>
</reference>
<organism evidence="4 5">
    <name type="scientific">Mesorhizobium mediterraneum</name>
    <dbReference type="NCBI Taxonomy" id="43617"/>
    <lineage>
        <taxon>Bacteria</taxon>
        <taxon>Pseudomonadati</taxon>
        <taxon>Pseudomonadota</taxon>
        <taxon>Alphaproteobacteria</taxon>
        <taxon>Hyphomicrobiales</taxon>
        <taxon>Phyllobacteriaceae</taxon>
        <taxon>Mesorhizobium</taxon>
    </lineage>
</organism>
<dbReference type="Pfam" id="PF12833">
    <property type="entry name" value="HTH_18"/>
    <property type="match status" value="1"/>
</dbReference>
<dbReference type="Proteomes" id="UP000216215">
    <property type="component" value="Unassembled WGS sequence"/>
</dbReference>
<evidence type="ECO:0000313" key="5">
    <source>
        <dbReference type="Proteomes" id="UP000216215"/>
    </source>
</evidence>
<dbReference type="InterPro" id="IPR018060">
    <property type="entry name" value="HTH_AraC"/>
</dbReference>
<proteinExistence type="predicted"/>
<dbReference type="EMBL" id="NPKI01000043">
    <property type="protein sequence ID" value="PAP98650.1"/>
    <property type="molecule type" value="Genomic_DNA"/>
</dbReference>
<keyword evidence="1" id="KW-0805">Transcription regulation</keyword>
<accession>A0AB36R2S3</accession>
<comment type="caution">
    <text evidence="4">The sequence shown here is derived from an EMBL/GenBank/DDBJ whole genome shotgun (WGS) entry which is preliminary data.</text>
</comment>
<evidence type="ECO:0000313" key="4">
    <source>
        <dbReference type="EMBL" id="PAP98650.1"/>
    </source>
</evidence>
<dbReference type="Gene3D" id="1.10.10.60">
    <property type="entry name" value="Homeodomain-like"/>
    <property type="match status" value="1"/>
</dbReference>
<keyword evidence="2" id="KW-0804">Transcription</keyword>
<dbReference type="AlphaFoldDB" id="A0AB36R2S3"/>
<evidence type="ECO:0000259" key="3">
    <source>
        <dbReference type="PROSITE" id="PS01124"/>
    </source>
</evidence>
<evidence type="ECO:0000256" key="1">
    <source>
        <dbReference type="ARBA" id="ARBA00023015"/>
    </source>
</evidence>
<evidence type="ECO:0000256" key="2">
    <source>
        <dbReference type="ARBA" id="ARBA00023163"/>
    </source>
</evidence>
<dbReference type="GO" id="GO:0003700">
    <property type="term" value="F:DNA-binding transcription factor activity"/>
    <property type="evidence" value="ECO:0007669"/>
    <property type="project" value="InterPro"/>
</dbReference>
<dbReference type="PROSITE" id="PS01124">
    <property type="entry name" value="HTH_ARAC_FAMILY_2"/>
    <property type="match status" value="1"/>
</dbReference>
<feature type="domain" description="HTH araC/xylS-type" evidence="3">
    <location>
        <begin position="14"/>
        <end position="62"/>
    </location>
</feature>